<sequence>MQRNPGIFASAMMFFYIFPQAEVSAEIIKSNEDAAILAVHQAIRDHQLSPLRDQCLTYDYDETSDKDFFIVDVREDKRYAICGGDPETSIHLFTFKINRNNHSLMTDANSDSGDFYTIKK</sequence>
<dbReference type="STRING" id="55209.HA50_12245"/>
<protein>
    <submittedName>
        <fullName evidence="1">Uncharacterized protein</fullName>
    </submittedName>
</protein>
<reference evidence="1 2" key="1">
    <citation type="journal article" date="2017" name="Antonie Van Leeuwenhoek">
        <title>Phylogenomic resolution of the bacterial genus Pantoea and its relationship with Erwinia and Tatumella.</title>
        <authorList>
            <person name="Palmer M."/>
            <person name="Steenkamp E.T."/>
            <person name="Coetzee M.P."/>
            <person name="Chan W.Y."/>
            <person name="van Zyl E."/>
            <person name="De Maayer P."/>
            <person name="Coutinho T.A."/>
            <person name="Blom J."/>
            <person name="Smits T.H."/>
            <person name="Duffy B."/>
            <person name="Venter S.N."/>
        </authorList>
    </citation>
    <scope>NUCLEOTIDE SEQUENCE [LARGE SCALE GENOMIC DNA]</scope>
    <source>
        <strain evidence="1 2">LMG 2657</strain>
    </source>
</reference>
<name>A0A1X1EVR5_PANCY</name>
<evidence type="ECO:0000313" key="2">
    <source>
        <dbReference type="Proteomes" id="UP000193749"/>
    </source>
</evidence>
<keyword evidence="2" id="KW-1185">Reference proteome</keyword>
<accession>A0A1X1EVR5</accession>
<dbReference type="AlphaFoldDB" id="A0A1X1EVR5"/>
<dbReference type="EMBL" id="MLJI01000001">
    <property type="protein sequence ID" value="ORM94082.1"/>
    <property type="molecule type" value="Genomic_DNA"/>
</dbReference>
<organism evidence="1 2">
    <name type="scientific">Pantoea cypripedii</name>
    <name type="common">Pectobacterium cypripedii</name>
    <name type="synonym">Erwinia cypripedii</name>
    <dbReference type="NCBI Taxonomy" id="55209"/>
    <lineage>
        <taxon>Bacteria</taxon>
        <taxon>Pseudomonadati</taxon>
        <taxon>Pseudomonadota</taxon>
        <taxon>Gammaproteobacteria</taxon>
        <taxon>Enterobacterales</taxon>
        <taxon>Erwiniaceae</taxon>
        <taxon>Pantoea</taxon>
    </lineage>
</organism>
<dbReference type="Proteomes" id="UP000193749">
    <property type="component" value="Unassembled WGS sequence"/>
</dbReference>
<evidence type="ECO:0000313" key="1">
    <source>
        <dbReference type="EMBL" id="ORM94082.1"/>
    </source>
</evidence>
<proteinExistence type="predicted"/>
<comment type="caution">
    <text evidence="1">The sequence shown here is derived from an EMBL/GenBank/DDBJ whole genome shotgun (WGS) entry which is preliminary data.</text>
</comment>
<gene>
    <name evidence="1" type="ORF">HA50_12245</name>
</gene>